<protein>
    <submittedName>
        <fullName evidence="1">Uncharacterized protein</fullName>
    </submittedName>
</protein>
<sequence length="38" mass="4289">MARFIEHKICCGLGNFCDPSGMLGMDECKFLHISTRNI</sequence>
<dbReference type="AlphaFoldDB" id="A0A835B673"/>
<evidence type="ECO:0000313" key="2">
    <source>
        <dbReference type="Proteomes" id="UP000636709"/>
    </source>
</evidence>
<reference evidence="1" key="1">
    <citation type="submission" date="2020-07" db="EMBL/GenBank/DDBJ databases">
        <title>Genome sequence and genetic diversity analysis of an under-domesticated orphan crop, white fonio (Digitaria exilis).</title>
        <authorList>
            <person name="Bennetzen J.L."/>
            <person name="Chen S."/>
            <person name="Ma X."/>
            <person name="Wang X."/>
            <person name="Yssel A.E.J."/>
            <person name="Chaluvadi S.R."/>
            <person name="Johnson M."/>
            <person name="Gangashetty P."/>
            <person name="Hamidou F."/>
            <person name="Sanogo M.D."/>
            <person name="Zwaenepoel A."/>
            <person name="Wallace J."/>
            <person name="Van De Peer Y."/>
            <person name="Van Deynze A."/>
        </authorList>
    </citation>
    <scope>NUCLEOTIDE SEQUENCE</scope>
    <source>
        <tissue evidence="1">Leaves</tissue>
    </source>
</reference>
<comment type="caution">
    <text evidence="1">The sequence shown here is derived from an EMBL/GenBank/DDBJ whole genome shotgun (WGS) entry which is preliminary data.</text>
</comment>
<keyword evidence="2" id="KW-1185">Reference proteome</keyword>
<dbReference type="EMBL" id="JACEFO010002015">
    <property type="protein sequence ID" value="KAF8689484.1"/>
    <property type="molecule type" value="Genomic_DNA"/>
</dbReference>
<proteinExistence type="predicted"/>
<name>A0A835B673_9POAL</name>
<organism evidence="1 2">
    <name type="scientific">Digitaria exilis</name>
    <dbReference type="NCBI Taxonomy" id="1010633"/>
    <lineage>
        <taxon>Eukaryota</taxon>
        <taxon>Viridiplantae</taxon>
        <taxon>Streptophyta</taxon>
        <taxon>Embryophyta</taxon>
        <taxon>Tracheophyta</taxon>
        <taxon>Spermatophyta</taxon>
        <taxon>Magnoliopsida</taxon>
        <taxon>Liliopsida</taxon>
        <taxon>Poales</taxon>
        <taxon>Poaceae</taxon>
        <taxon>PACMAD clade</taxon>
        <taxon>Panicoideae</taxon>
        <taxon>Panicodae</taxon>
        <taxon>Paniceae</taxon>
        <taxon>Anthephorinae</taxon>
        <taxon>Digitaria</taxon>
    </lineage>
</organism>
<dbReference type="Proteomes" id="UP000636709">
    <property type="component" value="Unassembled WGS sequence"/>
</dbReference>
<evidence type="ECO:0000313" key="1">
    <source>
        <dbReference type="EMBL" id="KAF8689484.1"/>
    </source>
</evidence>
<gene>
    <name evidence="1" type="ORF">HU200_041806</name>
</gene>
<accession>A0A835B673</accession>